<gene>
    <name evidence="1" type="ORF">SAMN05421837_113131</name>
</gene>
<protein>
    <recommendedName>
        <fullName evidence="3">Terpene synthase family, metal binding domain</fullName>
    </recommendedName>
</protein>
<dbReference type="InterPro" id="IPR008949">
    <property type="entry name" value="Isoprenoid_synthase_dom_sf"/>
</dbReference>
<dbReference type="STRING" id="218821.SAMN05421837_113131"/>
<dbReference type="Pfam" id="PF19086">
    <property type="entry name" value="Terpene_syn_C_2"/>
    <property type="match status" value="1"/>
</dbReference>
<dbReference type="AlphaFoldDB" id="A0A1H5RG01"/>
<evidence type="ECO:0008006" key="3">
    <source>
        <dbReference type="Google" id="ProtNLM"/>
    </source>
</evidence>
<evidence type="ECO:0000313" key="1">
    <source>
        <dbReference type="EMBL" id="SEF37303.1"/>
    </source>
</evidence>
<evidence type="ECO:0000313" key="2">
    <source>
        <dbReference type="Proteomes" id="UP000198878"/>
    </source>
</evidence>
<dbReference type="OrthoDB" id="3398195at2"/>
<dbReference type="Gene3D" id="1.10.600.10">
    <property type="entry name" value="Farnesyl Diphosphate Synthase"/>
    <property type="match status" value="1"/>
</dbReference>
<accession>A0A1H5RG01</accession>
<sequence length="294" mass="32540">MTAAAIDLSGAPSPEVYVGLAARFLRTHGELRKWAAGYGDLLPGSLLEPLCLMHVFHAPWQSADDLRLHNRMAAWLFALDNHAEGAATQAALDELVERCRRVLDGREPEDAFGRCLRDIRAELRASPLWPRLGSRWRDLLLETLAAMRAERLLRQRVDDGGPAPTIAEYIANCDNAEVRIAYFTYWLSMGGTALLDHADVLMPALWEAQVATRWANDFRSAQRETSEPTALDFRLLGITPDEALGLAHTAAGRCQRLLAPLVAASVPEALVLDRMARAVVGFYGVSDYRPEGRE</sequence>
<dbReference type="Proteomes" id="UP000198878">
    <property type="component" value="Unassembled WGS sequence"/>
</dbReference>
<dbReference type="EMBL" id="FNUJ01000013">
    <property type="protein sequence ID" value="SEF37303.1"/>
    <property type="molecule type" value="Genomic_DNA"/>
</dbReference>
<keyword evidence="2" id="KW-1185">Reference proteome</keyword>
<proteinExistence type="predicted"/>
<organism evidence="1 2">
    <name type="scientific">Amycolatopsis pretoriensis</name>
    <dbReference type="NCBI Taxonomy" id="218821"/>
    <lineage>
        <taxon>Bacteria</taxon>
        <taxon>Bacillati</taxon>
        <taxon>Actinomycetota</taxon>
        <taxon>Actinomycetes</taxon>
        <taxon>Pseudonocardiales</taxon>
        <taxon>Pseudonocardiaceae</taxon>
        <taxon>Amycolatopsis</taxon>
    </lineage>
</organism>
<dbReference type="RefSeq" id="WP_086678370.1">
    <property type="nucleotide sequence ID" value="NZ_FNUJ01000013.1"/>
</dbReference>
<name>A0A1H5RG01_9PSEU</name>
<reference evidence="2" key="1">
    <citation type="submission" date="2016-10" db="EMBL/GenBank/DDBJ databases">
        <authorList>
            <person name="Varghese N."/>
            <person name="Submissions S."/>
        </authorList>
    </citation>
    <scope>NUCLEOTIDE SEQUENCE [LARGE SCALE GENOMIC DNA]</scope>
    <source>
        <strain evidence="2">DSM 44654</strain>
    </source>
</reference>
<dbReference type="SUPFAM" id="SSF48576">
    <property type="entry name" value="Terpenoid synthases"/>
    <property type="match status" value="1"/>
</dbReference>